<dbReference type="Pfam" id="PF01609">
    <property type="entry name" value="DDE_Tnp_1"/>
    <property type="match status" value="1"/>
</dbReference>
<dbReference type="GO" id="GO:0004803">
    <property type="term" value="F:transposase activity"/>
    <property type="evidence" value="ECO:0007669"/>
    <property type="project" value="InterPro"/>
</dbReference>
<dbReference type="InterPro" id="IPR002559">
    <property type="entry name" value="Transposase_11"/>
</dbReference>
<organism evidence="2 3">
    <name type="scientific">Aliarcobacter cryaerophilus</name>
    <dbReference type="NCBI Taxonomy" id="28198"/>
    <lineage>
        <taxon>Bacteria</taxon>
        <taxon>Pseudomonadati</taxon>
        <taxon>Campylobacterota</taxon>
        <taxon>Epsilonproteobacteria</taxon>
        <taxon>Campylobacterales</taxon>
        <taxon>Arcobacteraceae</taxon>
        <taxon>Aliarcobacter</taxon>
    </lineage>
</organism>
<evidence type="ECO:0000313" key="2">
    <source>
        <dbReference type="EMBL" id="PRM86892.1"/>
    </source>
</evidence>
<evidence type="ECO:0000259" key="1">
    <source>
        <dbReference type="Pfam" id="PF01609"/>
    </source>
</evidence>
<accession>A0A2S9SK03</accession>
<sequence length="513" mass="59991">MFVRKKINSSGSISVQILEKTNRTNKLIQTVGSSKDEIEIERLYNRAFEIIDQLKQQSRFNFYSNQDESILNFTQQLSNSNIQAVGSQLIFGKLFDYMGFNILENQLFKDLVLSRIIYQGSKLKLTEYLKRYENKSISIQRIYRFLDKVHSSYKEQAEDIAFLHTKKVLKNITVVFYDMTTLYFESGDEDDFRKIGFSKDGKFQNPQIMLGLLVGEYGYPIGYELFEGNTFEGHTLIPVLEKFQKRFNLIKPIIIADSGLLSKSNIQQLKAKNYQYILGARIRTSDSKLSQEILSLNLNEDNSIGKIKTTDNDNLIVSYTPKRAKKDEYNRTKGLKRLEKKVKSGKLTKDQINSRGYNKYLHLKNEISLEIDYEKFYQDSYWDGLKGYITNTNLSNDAVISNYSNLWQIEKAFRMSKSDLEIRPIYHFTRRRIEAHISISFVAYSIYKELERLLYLYNAPFSVKKAREIIHNIYQIEVTLPDSGVKQKVLLQMDEEQQFLVNMIQNEISKSFG</sequence>
<protein>
    <submittedName>
        <fullName evidence="2">Transposase</fullName>
    </submittedName>
</protein>
<reference evidence="2 3" key="1">
    <citation type="submission" date="2017-09" db="EMBL/GenBank/DDBJ databases">
        <title>Reassesment of A. cryaerophilus.</title>
        <authorList>
            <person name="Perez-Cataluna A."/>
            <person name="Collado L."/>
            <person name="Salgado O."/>
            <person name="Lefinanco V."/>
            <person name="Figueras M.J."/>
        </authorList>
    </citation>
    <scope>NUCLEOTIDE SEQUENCE [LARGE SCALE GENOMIC DNA]</scope>
    <source>
        <strain evidence="2 3">LMG 9861</strain>
    </source>
</reference>
<dbReference type="RefSeq" id="WP_105909859.1">
    <property type="nucleotide sequence ID" value="NZ_NXGJ01000025.1"/>
</dbReference>
<gene>
    <name evidence="2" type="ORF">CJ669_10335</name>
</gene>
<proteinExistence type="predicted"/>
<evidence type="ECO:0000313" key="3">
    <source>
        <dbReference type="Proteomes" id="UP000239065"/>
    </source>
</evidence>
<dbReference type="NCBIfam" id="NF033559">
    <property type="entry name" value="transpos_IS1634"/>
    <property type="match status" value="1"/>
</dbReference>
<dbReference type="EMBL" id="NXGJ01000025">
    <property type="protein sequence ID" value="PRM86892.1"/>
    <property type="molecule type" value="Genomic_DNA"/>
</dbReference>
<comment type="caution">
    <text evidence="2">The sequence shown here is derived from an EMBL/GenBank/DDBJ whole genome shotgun (WGS) entry which is preliminary data.</text>
</comment>
<dbReference type="SUPFAM" id="SSF53098">
    <property type="entry name" value="Ribonuclease H-like"/>
    <property type="match status" value="1"/>
</dbReference>
<feature type="domain" description="Transposase IS4-like" evidence="1">
    <location>
        <begin position="173"/>
        <end position="445"/>
    </location>
</feature>
<dbReference type="GO" id="GO:0003677">
    <property type="term" value="F:DNA binding"/>
    <property type="evidence" value="ECO:0007669"/>
    <property type="project" value="InterPro"/>
</dbReference>
<dbReference type="AlphaFoldDB" id="A0A2S9SK03"/>
<dbReference type="GO" id="GO:0006313">
    <property type="term" value="P:DNA transposition"/>
    <property type="evidence" value="ECO:0007669"/>
    <property type="project" value="InterPro"/>
</dbReference>
<name>A0A2S9SK03_9BACT</name>
<dbReference type="InterPro" id="IPR012337">
    <property type="entry name" value="RNaseH-like_sf"/>
</dbReference>
<dbReference type="InterPro" id="IPR047654">
    <property type="entry name" value="IS1634_transpos"/>
</dbReference>
<dbReference type="Proteomes" id="UP000239065">
    <property type="component" value="Unassembled WGS sequence"/>
</dbReference>